<accession>A0A8J5XZL1</accession>
<dbReference type="Proteomes" id="UP000751190">
    <property type="component" value="Unassembled WGS sequence"/>
</dbReference>
<feature type="compositionally biased region" description="Gly residues" evidence="1">
    <location>
        <begin position="418"/>
        <end position="430"/>
    </location>
</feature>
<dbReference type="AlphaFoldDB" id="A0A8J5XZL1"/>
<feature type="compositionally biased region" description="Low complexity" evidence="1">
    <location>
        <begin position="903"/>
        <end position="922"/>
    </location>
</feature>
<feature type="compositionally biased region" description="Basic and acidic residues" evidence="1">
    <location>
        <begin position="923"/>
        <end position="932"/>
    </location>
</feature>
<feature type="region of interest" description="Disordered" evidence="1">
    <location>
        <begin position="876"/>
        <end position="932"/>
    </location>
</feature>
<evidence type="ECO:0000313" key="2">
    <source>
        <dbReference type="EMBL" id="KAG8468475.1"/>
    </source>
</evidence>
<feature type="compositionally biased region" description="Pro residues" evidence="1">
    <location>
        <begin position="402"/>
        <end position="416"/>
    </location>
</feature>
<feature type="region of interest" description="Disordered" evidence="1">
    <location>
        <begin position="465"/>
        <end position="488"/>
    </location>
</feature>
<evidence type="ECO:0000256" key="1">
    <source>
        <dbReference type="SAM" id="MobiDB-lite"/>
    </source>
</evidence>
<dbReference type="PANTHER" id="PTHR45725">
    <property type="entry name" value="FORMIN HOMOLOGY 2 FAMILY MEMBER"/>
    <property type="match status" value="1"/>
</dbReference>
<reference evidence="2" key="1">
    <citation type="submission" date="2021-05" db="EMBL/GenBank/DDBJ databases">
        <title>The genome of the haptophyte Pavlova lutheri (Diacronema luteri, Pavlovales) - a model for lipid biosynthesis in eukaryotic algae.</title>
        <authorList>
            <person name="Hulatt C.J."/>
            <person name="Posewitz M.C."/>
        </authorList>
    </citation>
    <scope>NUCLEOTIDE SEQUENCE</scope>
    <source>
        <strain evidence="2">NIVA-4/92</strain>
    </source>
</reference>
<gene>
    <name evidence="2" type="ORF">KFE25_013558</name>
</gene>
<dbReference type="PANTHER" id="PTHR45725:SF18">
    <property type="entry name" value="ORC1-LIKE AAA ATPASE DOMAIN-CONTAINING PROTEIN"/>
    <property type="match status" value="1"/>
</dbReference>
<evidence type="ECO:0000313" key="3">
    <source>
        <dbReference type="Proteomes" id="UP000751190"/>
    </source>
</evidence>
<feature type="region of interest" description="Disordered" evidence="1">
    <location>
        <begin position="1085"/>
        <end position="1145"/>
    </location>
</feature>
<feature type="compositionally biased region" description="Low complexity" evidence="1">
    <location>
        <begin position="1109"/>
        <end position="1135"/>
    </location>
</feature>
<feature type="region of interest" description="Disordered" evidence="1">
    <location>
        <begin position="1"/>
        <end position="26"/>
    </location>
</feature>
<feature type="compositionally biased region" description="Gly residues" evidence="1">
    <location>
        <begin position="892"/>
        <end position="902"/>
    </location>
</feature>
<feature type="compositionally biased region" description="Basic and acidic residues" evidence="1">
    <location>
        <begin position="473"/>
        <end position="483"/>
    </location>
</feature>
<dbReference type="EMBL" id="JAGTXO010000004">
    <property type="protein sequence ID" value="KAG8468475.1"/>
    <property type="molecule type" value="Genomic_DNA"/>
</dbReference>
<feature type="region of interest" description="Disordered" evidence="1">
    <location>
        <begin position="265"/>
        <end position="303"/>
    </location>
</feature>
<dbReference type="InterPro" id="IPR051425">
    <property type="entry name" value="Formin_Homology"/>
</dbReference>
<comment type="caution">
    <text evidence="2">The sequence shown here is derived from an EMBL/GenBank/DDBJ whole genome shotgun (WGS) entry which is preliminary data.</text>
</comment>
<feature type="region of interest" description="Disordered" evidence="1">
    <location>
        <begin position="695"/>
        <end position="725"/>
    </location>
</feature>
<feature type="compositionally biased region" description="Low complexity" evidence="1">
    <location>
        <begin position="431"/>
        <end position="441"/>
    </location>
</feature>
<protein>
    <submittedName>
        <fullName evidence="2">Uncharacterized protein</fullName>
    </submittedName>
</protein>
<name>A0A8J5XZL1_DIALT</name>
<sequence length="1145" mass="119087">MPSAVLSRPPSRGSAVGAASVSSMSSLPPRALSIRFADRAAFRAEWSALAARHRSRTGPDTRPQSAPAPVAERKAPFTPMATVDFFAMLDARWKKEASYGHTPELEATLRLLKHSVLLRQQELLASRDGAGADADGAARARSSSASASDLADDDADMAWGQLPAMDEEMMRSVQPEDARELLRAQQYELAAAAFLRGMRDEPHLLDRHAAGFSYALQQLRWHDPRYAGRFDTRLTQRTVRTANPLVASYRLIEERRTGQLVRPLADRPTTDGRVGYRTSAADEAEAEATRRRRTKPRYDDGSDARQFNAAMDLMVDELRDVLPTDDYEVAALRAFMAAHAVELVGSFRHYATLDRTSEAQMRRHAIEKAATISKGDFTHFCRDTRLLVASGHGAPPVAATPAPAPPAPPPSPPPPAADGGGSSGGGGTGGSAPPAVAAPPSRSTLNADAIATIFTTAVTAAILAGDGDGDGDGEGREDVRQQRPEPAARTPALYLAGAGAAGASAGAPGERDARTRQAAAATAAASADSALMLHSFLAALVRLSRACSGPFEPIAAAFESCYAQHFSRVVGPWQRDGRLREMLDSPALSDLYYAYEGALKPIFDFHAQLVARVASKWASAGGASARETGARTRTRAAIRKWIANRGPTIGFAEWALFWGACWEAVADGLEPAPPSSPTSALAALAAGAVGAHGNTRGGAAGADTTARARPLVPPTGGAGRPPRASAAVSSGAVAGTLFAPAVLQRVFIAAQSEEVTELARGAATADSAAVDVQMTWKEFWEALARAALEAPAPVLVALHMLNDAALTRQRIVGLDQPERGADGSAVPPHLQSGCVPDELLRPAGAQLSADVLHVRMEVVLQTAVRAFADLWGPGHPPPLAQPSNPTLFAPGAPGGAGAGAGAGAHTPAGRARAATAAHTPAAGDRRPSQHTAREVRQAVSKMRQTLAVRTLLGRARFAHAAEAVPAAERAGAHGDGEQAAGGLLAIPLAVGRGDALLNASTGASPRAGRHAWARLSTANKAGARLVRPATAESGGTGDARARGANNALVAGLGEMPLSSAEQRRASRLIQVESARTRDEASVFVPSDIGSRGVGSITHAERRPPQTVQRASGARRASGRPPSPAASAHALARAPLDLASAGDVQP</sequence>
<feature type="compositionally biased region" description="Low complexity" evidence="1">
    <location>
        <begin position="9"/>
        <end position="26"/>
    </location>
</feature>
<feature type="region of interest" description="Disordered" evidence="1">
    <location>
        <begin position="128"/>
        <end position="153"/>
    </location>
</feature>
<proteinExistence type="predicted"/>
<feature type="region of interest" description="Disordered" evidence="1">
    <location>
        <begin position="392"/>
        <end position="441"/>
    </location>
</feature>
<keyword evidence="3" id="KW-1185">Reference proteome</keyword>
<feature type="region of interest" description="Disordered" evidence="1">
    <location>
        <begin position="51"/>
        <end position="71"/>
    </location>
</feature>
<organism evidence="2 3">
    <name type="scientific">Diacronema lutheri</name>
    <name type="common">Unicellular marine alga</name>
    <name type="synonym">Monochrysis lutheri</name>
    <dbReference type="NCBI Taxonomy" id="2081491"/>
    <lineage>
        <taxon>Eukaryota</taxon>
        <taxon>Haptista</taxon>
        <taxon>Haptophyta</taxon>
        <taxon>Pavlovophyceae</taxon>
        <taxon>Pavlovales</taxon>
        <taxon>Pavlovaceae</taxon>
        <taxon>Diacronema</taxon>
    </lineage>
</organism>
<feature type="compositionally biased region" description="Low complexity" evidence="1">
    <location>
        <begin position="128"/>
        <end position="149"/>
    </location>
</feature>